<dbReference type="CDD" id="cd07377">
    <property type="entry name" value="WHTH_GntR"/>
    <property type="match status" value="1"/>
</dbReference>
<organism evidence="5 6">
    <name type="scientific">Amnibacterium endophyticum</name>
    <dbReference type="NCBI Taxonomy" id="2109337"/>
    <lineage>
        <taxon>Bacteria</taxon>
        <taxon>Bacillati</taxon>
        <taxon>Actinomycetota</taxon>
        <taxon>Actinomycetes</taxon>
        <taxon>Micrococcales</taxon>
        <taxon>Microbacteriaceae</taxon>
        <taxon>Amnibacterium</taxon>
    </lineage>
</organism>
<dbReference type="Pfam" id="PF00392">
    <property type="entry name" value="GntR"/>
    <property type="match status" value="1"/>
</dbReference>
<dbReference type="SUPFAM" id="SSF46785">
    <property type="entry name" value="Winged helix' DNA-binding domain"/>
    <property type="match status" value="1"/>
</dbReference>
<evidence type="ECO:0000313" key="6">
    <source>
        <dbReference type="Proteomes" id="UP001597347"/>
    </source>
</evidence>
<evidence type="ECO:0000259" key="4">
    <source>
        <dbReference type="PROSITE" id="PS50949"/>
    </source>
</evidence>
<dbReference type="SMART" id="SM00345">
    <property type="entry name" value="HTH_GNTR"/>
    <property type="match status" value="1"/>
</dbReference>
<dbReference type="EMBL" id="JBHUEA010000001">
    <property type="protein sequence ID" value="MFD1720049.1"/>
    <property type="molecule type" value="Genomic_DNA"/>
</dbReference>
<dbReference type="Pfam" id="PF07729">
    <property type="entry name" value="FCD"/>
    <property type="match status" value="1"/>
</dbReference>
<dbReference type="Proteomes" id="UP001597347">
    <property type="component" value="Unassembled WGS sequence"/>
</dbReference>
<gene>
    <name evidence="5" type="ORF">ACFSBI_00670</name>
</gene>
<dbReference type="RefSeq" id="WP_377931256.1">
    <property type="nucleotide sequence ID" value="NZ_JBHUEA010000001.1"/>
</dbReference>
<name>A0ABW4LA56_9MICO</name>
<evidence type="ECO:0000313" key="5">
    <source>
        <dbReference type="EMBL" id="MFD1720049.1"/>
    </source>
</evidence>
<protein>
    <submittedName>
        <fullName evidence="5">FadR/GntR family transcriptional regulator</fullName>
    </submittedName>
</protein>
<dbReference type="InterPro" id="IPR036390">
    <property type="entry name" value="WH_DNA-bd_sf"/>
</dbReference>
<dbReference type="InterPro" id="IPR000524">
    <property type="entry name" value="Tscrpt_reg_HTH_GntR"/>
</dbReference>
<dbReference type="PROSITE" id="PS50949">
    <property type="entry name" value="HTH_GNTR"/>
    <property type="match status" value="1"/>
</dbReference>
<dbReference type="PRINTS" id="PR00035">
    <property type="entry name" value="HTHGNTR"/>
</dbReference>
<keyword evidence="3" id="KW-0804">Transcription</keyword>
<dbReference type="PANTHER" id="PTHR43537">
    <property type="entry name" value="TRANSCRIPTIONAL REGULATOR, GNTR FAMILY"/>
    <property type="match status" value="1"/>
</dbReference>
<dbReference type="SUPFAM" id="SSF48008">
    <property type="entry name" value="GntR ligand-binding domain-like"/>
    <property type="match status" value="1"/>
</dbReference>
<dbReference type="Gene3D" id="1.10.10.10">
    <property type="entry name" value="Winged helix-like DNA-binding domain superfamily/Winged helix DNA-binding domain"/>
    <property type="match status" value="1"/>
</dbReference>
<proteinExistence type="predicted"/>
<evidence type="ECO:0000256" key="2">
    <source>
        <dbReference type="ARBA" id="ARBA00023125"/>
    </source>
</evidence>
<dbReference type="InterPro" id="IPR036388">
    <property type="entry name" value="WH-like_DNA-bd_sf"/>
</dbReference>
<dbReference type="InterPro" id="IPR011711">
    <property type="entry name" value="GntR_C"/>
</dbReference>
<reference evidence="6" key="1">
    <citation type="journal article" date="2019" name="Int. J. Syst. Evol. Microbiol.">
        <title>The Global Catalogue of Microorganisms (GCM) 10K type strain sequencing project: providing services to taxonomists for standard genome sequencing and annotation.</title>
        <authorList>
            <consortium name="The Broad Institute Genomics Platform"/>
            <consortium name="The Broad Institute Genome Sequencing Center for Infectious Disease"/>
            <person name="Wu L."/>
            <person name="Ma J."/>
        </authorList>
    </citation>
    <scope>NUCLEOTIDE SEQUENCE [LARGE SCALE GENOMIC DNA]</scope>
    <source>
        <strain evidence="6">CGMCC 1.12471</strain>
    </source>
</reference>
<keyword evidence="1" id="KW-0805">Transcription regulation</keyword>
<keyword evidence="2" id="KW-0238">DNA-binding</keyword>
<dbReference type="PANTHER" id="PTHR43537:SF24">
    <property type="entry name" value="GLUCONATE OPERON TRANSCRIPTIONAL REPRESSOR"/>
    <property type="match status" value="1"/>
</dbReference>
<dbReference type="SMART" id="SM00895">
    <property type="entry name" value="FCD"/>
    <property type="match status" value="1"/>
</dbReference>
<dbReference type="InterPro" id="IPR008920">
    <property type="entry name" value="TF_FadR/GntR_C"/>
</dbReference>
<keyword evidence="6" id="KW-1185">Reference proteome</keyword>
<evidence type="ECO:0000256" key="3">
    <source>
        <dbReference type="ARBA" id="ARBA00023163"/>
    </source>
</evidence>
<comment type="caution">
    <text evidence="5">The sequence shown here is derived from an EMBL/GenBank/DDBJ whole genome shotgun (WGS) entry which is preliminary data.</text>
</comment>
<accession>A0ABW4LA56</accession>
<sequence length="234" mass="25172">MTRADEVVFRPVFGGNAFEETFARLLQAVRLGITAPGEALPSERDLASRLGVSRDVVRDAIAALADAGFVERRRGRYGGTFVLQDLTGAAPPAPERDAERVHDVLALRRVLEEGAVAEAAARTLAAEDRDRLWSRTLETAAAGTADYRRADSRLHLALGELAGVPSLLPLLADARDRVNALLDEIPLLEANLAHSNAQHEAIVQAVLRGDPGAARRAMREHLDGTAALLHAFLD</sequence>
<evidence type="ECO:0000256" key="1">
    <source>
        <dbReference type="ARBA" id="ARBA00023015"/>
    </source>
</evidence>
<dbReference type="Gene3D" id="1.20.120.530">
    <property type="entry name" value="GntR ligand-binding domain-like"/>
    <property type="match status" value="1"/>
</dbReference>
<feature type="domain" description="HTH gntR-type" evidence="4">
    <location>
        <begin position="15"/>
        <end position="85"/>
    </location>
</feature>